<organism evidence="12 13">
    <name type="scientific">Candidatus Nitrospira kreftii</name>
    <dbReference type="NCBI Taxonomy" id="2652173"/>
    <lineage>
        <taxon>Bacteria</taxon>
        <taxon>Pseudomonadati</taxon>
        <taxon>Nitrospirota</taxon>
        <taxon>Nitrospiria</taxon>
        <taxon>Nitrospirales</taxon>
        <taxon>Nitrospiraceae</taxon>
        <taxon>Nitrospira</taxon>
    </lineage>
</organism>
<dbReference type="GO" id="GO:0005978">
    <property type="term" value="P:glycogen biosynthetic process"/>
    <property type="evidence" value="ECO:0007669"/>
    <property type="project" value="UniProtKB-UniRule"/>
</dbReference>
<dbReference type="GO" id="GO:0008878">
    <property type="term" value="F:glucose-1-phosphate adenylyltransferase activity"/>
    <property type="evidence" value="ECO:0007669"/>
    <property type="project" value="UniProtKB-UniRule"/>
</dbReference>
<evidence type="ECO:0000256" key="6">
    <source>
        <dbReference type="ARBA" id="ARBA00022840"/>
    </source>
</evidence>
<feature type="site" description="Could play a key role in the communication between the regulatory and the substrate sites" evidence="9">
    <location>
        <position position="62"/>
    </location>
</feature>
<evidence type="ECO:0000313" key="12">
    <source>
        <dbReference type="EMBL" id="QPD05213.1"/>
    </source>
</evidence>
<dbReference type="CDD" id="cd04651">
    <property type="entry name" value="LbH_G1P_AT_C"/>
    <property type="match status" value="1"/>
</dbReference>
<dbReference type="SUPFAM" id="SSF53448">
    <property type="entry name" value="Nucleotide-diphospho-sugar transferases"/>
    <property type="match status" value="1"/>
</dbReference>
<evidence type="ECO:0000256" key="2">
    <source>
        <dbReference type="ARBA" id="ARBA00022600"/>
    </source>
</evidence>
<dbReference type="PANTHER" id="PTHR43523">
    <property type="entry name" value="GLUCOSE-1-PHOSPHATE ADENYLYLTRANSFERASE-RELATED"/>
    <property type="match status" value="1"/>
</dbReference>
<feature type="binding site" evidence="9">
    <location>
        <position position="101"/>
    </location>
    <ligand>
        <name>alpha-D-glucose 1-phosphate</name>
        <dbReference type="ChEBI" id="CHEBI:58601"/>
    </ligand>
</feature>
<dbReference type="NCBIfam" id="NF002023">
    <property type="entry name" value="PRK00844.1"/>
    <property type="match status" value="1"/>
</dbReference>
<dbReference type="InterPro" id="IPR029044">
    <property type="entry name" value="Nucleotide-diphossugar_trans"/>
</dbReference>
<evidence type="ECO:0000256" key="4">
    <source>
        <dbReference type="ARBA" id="ARBA00022695"/>
    </source>
</evidence>
<dbReference type="EC" id="2.7.7.27" evidence="9"/>
<dbReference type="Gene3D" id="2.160.10.10">
    <property type="entry name" value="Hexapeptide repeat proteins"/>
    <property type="match status" value="1"/>
</dbReference>
<proteinExistence type="inferred from homology"/>
<protein>
    <recommendedName>
        <fullName evidence="9">Glucose-1-phosphate adenylyltransferase</fullName>
        <ecNumber evidence="9">2.7.7.27</ecNumber>
    </recommendedName>
    <alternativeName>
        <fullName evidence="9">ADP-glucose pyrophosphorylase</fullName>
        <shortName evidence="9">ADPGlc PPase</shortName>
    </alternativeName>
    <alternativeName>
        <fullName evidence="9">ADP-glucose synthase</fullName>
    </alternativeName>
</protein>
<dbReference type="Pfam" id="PF00483">
    <property type="entry name" value="NTP_transferase"/>
    <property type="match status" value="1"/>
</dbReference>
<comment type="function">
    <text evidence="9">Involved in the biosynthesis of ADP-glucose, a building block required for the elongation reactions to produce glycogen. Catalyzes the reaction between ATP and alpha-D-glucose 1-phosphate (G1P) to produce pyrophosphate and ADP-Glc.</text>
</comment>
<evidence type="ECO:0000259" key="11">
    <source>
        <dbReference type="Pfam" id="PF24894"/>
    </source>
</evidence>
<comment type="similarity">
    <text evidence="1 9">Belongs to the bacterial/plant glucose-1-phosphate adenylyltransferase family.</text>
</comment>
<dbReference type="InterPro" id="IPR056818">
    <property type="entry name" value="GlmU/GlgC-like_hexapep"/>
</dbReference>
<name>A0A7S8FG68_9BACT</name>
<dbReference type="PANTHER" id="PTHR43523:SF2">
    <property type="entry name" value="GLUCOSE-1-PHOSPHATE ADENYLYLTRANSFERASE"/>
    <property type="match status" value="1"/>
</dbReference>
<evidence type="ECO:0000256" key="3">
    <source>
        <dbReference type="ARBA" id="ARBA00022679"/>
    </source>
</evidence>
<dbReference type="InterPro" id="IPR005836">
    <property type="entry name" value="ADP_Glu_pyroP_CS"/>
</dbReference>
<evidence type="ECO:0000256" key="8">
    <source>
        <dbReference type="ARBA" id="ARBA00023277"/>
    </source>
</evidence>
<feature type="binding site" evidence="9">
    <location>
        <begin position="181"/>
        <end position="182"/>
    </location>
    <ligand>
        <name>alpha-D-glucose 1-phosphate</name>
        <dbReference type="ChEBI" id="CHEBI:58601"/>
    </ligand>
</feature>
<evidence type="ECO:0000259" key="10">
    <source>
        <dbReference type="Pfam" id="PF00483"/>
    </source>
</evidence>
<comment type="catalytic activity">
    <reaction evidence="9">
        <text>alpha-D-glucose 1-phosphate + ATP + H(+) = ADP-alpha-D-glucose + diphosphate</text>
        <dbReference type="Rhea" id="RHEA:12120"/>
        <dbReference type="ChEBI" id="CHEBI:15378"/>
        <dbReference type="ChEBI" id="CHEBI:30616"/>
        <dbReference type="ChEBI" id="CHEBI:33019"/>
        <dbReference type="ChEBI" id="CHEBI:57498"/>
        <dbReference type="ChEBI" id="CHEBI:58601"/>
        <dbReference type="EC" id="2.7.7.27"/>
    </reaction>
</comment>
<dbReference type="InterPro" id="IPR011831">
    <property type="entry name" value="ADP-Glc_PPase"/>
</dbReference>
<dbReference type="PROSITE" id="PS00809">
    <property type="entry name" value="ADP_GLC_PYROPHOSPH_2"/>
    <property type="match status" value="1"/>
</dbReference>
<keyword evidence="8 9" id="KW-0119">Carbohydrate metabolism</keyword>
<keyword evidence="7 9" id="KW-0320">Glycogen biosynthesis</keyword>
<feature type="binding site" evidence="9">
    <location>
        <position position="199"/>
    </location>
    <ligand>
        <name>alpha-D-glucose 1-phosphate</name>
        <dbReference type="ChEBI" id="CHEBI:58601"/>
    </ligand>
</feature>
<dbReference type="KEGG" id="nkf:Nkreftii_002987"/>
<dbReference type="UniPathway" id="UPA00164"/>
<dbReference type="Pfam" id="PF24894">
    <property type="entry name" value="Hexapep_GlmU"/>
    <property type="match status" value="1"/>
</dbReference>
<dbReference type="CDD" id="cd02508">
    <property type="entry name" value="ADP_Glucose_PP"/>
    <property type="match status" value="1"/>
</dbReference>
<dbReference type="EMBL" id="CP047423">
    <property type="protein sequence ID" value="QPD05213.1"/>
    <property type="molecule type" value="Genomic_DNA"/>
</dbReference>
<reference evidence="12 13" key="1">
    <citation type="journal article" date="2020" name="ISME J.">
        <title>Enrichment and physiological characterization of a novel comammox Nitrospira indicates ammonium inhibition of complete nitrification.</title>
        <authorList>
            <person name="Sakoula D."/>
            <person name="Koch H."/>
            <person name="Frank J."/>
            <person name="Jetten M.S.M."/>
            <person name="van Kessel M.A.H.J."/>
            <person name="Lucker S."/>
        </authorList>
    </citation>
    <scope>NUCLEOTIDE SEQUENCE [LARGE SCALE GENOMIC DNA]</scope>
    <source>
        <strain evidence="12">Comreactor17</strain>
    </source>
</reference>
<feature type="site" description="Could play a key role in the communication between the regulatory and the substrate sites" evidence="9">
    <location>
        <position position="100"/>
    </location>
</feature>
<comment type="subunit">
    <text evidence="9">Homotetramer.</text>
</comment>
<feature type="domain" description="Nucleotidyl transferase" evidence="10">
    <location>
        <begin position="10"/>
        <end position="279"/>
    </location>
</feature>
<dbReference type="InterPro" id="IPR011004">
    <property type="entry name" value="Trimer_LpxA-like_sf"/>
</dbReference>
<dbReference type="GO" id="GO:0005524">
    <property type="term" value="F:ATP binding"/>
    <property type="evidence" value="ECO:0007669"/>
    <property type="project" value="UniProtKB-KW"/>
</dbReference>
<dbReference type="Proteomes" id="UP000593737">
    <property type="component" value="Chromosome"/>
</dbReference>
<dbReference type="Gene3D" id="3.90.550.10">
    <property type="entry name" value="Spore Coat Polysaccharide Biosynthesis Protein SpsA, Chain A"/>
    <property type="match status" value="1"/>
</dbReference>
<keyword evidence="3 9" id="KW-0808">Transferase</keyword>
<keyword evidence="5 9" id="KW-0547">Nucleotide-binding</keyword>
<keyword evidence="2 9" id="KW-0321">Glycogen metabolism</keyword>
<dbReference type="AlphaFoldDB" id="A0A7S8FG68"/>
<feature type="binding site" evidence="9">
    <location>
        <position position="166"/>
    </location>
    <ligand>
        <name>alpha-D-glucose 1-phosphate</name>
        <dbReference type="ChEBI" id="CHEBI:58601"/>
    </ligand>
</feature>
<dbReference type="InterPro" id="IPR005835">
    <property type="entry name" value="NTP_transferase_dom"/>
</dbReference>
<feature type="domain" description="Glucose-1-phosphate adenylyltransferase/Bifunctional protein GlmU-like C-terminal hexapeptide" evidence="11">
    <location>
        <begin position="309"/>
        <end position="398"/>
    </location>
</feature>
<dbReference type="InterPro" id="IPR023049">
    <property type="entry name" value="GlgC_bac"/>
</dbReference>
<keyword evidence="4 9" id="KW-0548">Nucleotidyltransferase</keyword>
<keyword evidence="6 9" id="KW-0067">ATP-binding</keyword>
<evidence type="ECO:0000256" key="5">
    <source>
        <dbReference type="ARBA" id="ARBA00022741"/>
    </source>
</evidence>
<gene>
    <name evidence="9" type="primary">glgC</name>
    <name evidence="12" type="ORF">Nkreftii_002987</name>
</gene>
<evidence type="ECO:0000256" key="9">
    <source>
        <dbReference type="HAMAP-Rule" id="MF_00624"/>
    </source>
</evidence>
<evidence type="ECO:0000313" key="13">
    <source>
        <dbReference type="Proteomes" id="UP000593737"/>
    </source>
</evidence>
<evidence type="ECO:0000256" key="1">
    <source>
        <dbReference type="ARBA" id="ARBA00010443"/>
    </source>
</evidence>
<sequence>MSSAGKRVLAIVMAGGKGERLMPLTEVRSKPAVPFGGKYRIVDFVLSNFLNSDIMAMYVLVQYRSQSLIEHLRRAWRIGGRIKRQFITVVPPQMKAGGGWYEGTADAVFHNLNLIEDFSPDLVAVFGADHIYRMDIEQMVRFHQERRADVTVAARPVPLHAARGFGIIETDANDRIVGFAEKPKHPKPMPRDSEHAFSSMGNYIFETDVLLKVLSEDARKGGSHDFGRDVIPSIMKKNHVVAYNFMQNVVPGLKPYEERGYWRDVGTLETYWQAHLDILGECPIFDLRNGDWPILTDTFDGPTASLAKAYVEDSMIGQGSQVLDADIRRSVIGRNVRIESGTKIEECIILDGSIVGAKSHLRRVVADRFNVIPAGSEMGLNPAQDRKRYHVSRSNLVVLPRQFRGIPHDRPRKEDLQGGGV</sequence>
<evidence type="ECO:0000256" key="7">
    <source>
        <dbReference type="ARBA" id="ARBA00023056"/>
    </source>
</evidence>
<accession>A0A7S8FG68</accession>
<dbReference type="HAMAP" id="MF_00624">
    <property type="entry name" value="GlgC"/>
    <property type="match status" value="1"/>
</dbReference>
<comment type="pathway">
    <text evidence="9">Glycan biosynthesis; glycogen biosynthesis.</text>
</comment>
<dbReference type="SUPFAM" id="SSF51161">
    <property type="entry name" value="Trimeric LpxA-like enzymes"/>
    <property type="match status" value="1"/>
</dbReference>